<dbReference type="RefSeq" id="WP_049715151.1">
    <property type="nucleotide sequence ID" value="NZ_LFXA01000003.1"/>
</dbReference>
<keyword evidence="1" id="KW-0732">Signal</keyword>
<proteinExistence type="predicted"/>
<dbReference type="Pfam" id="PF13483">
    <property type="entry name" value="Lactamase_B_3"/>
    <property type="match status" value="1"/>
</dbReference>
<evidence type="ECO:0008006" key="4">
    <source>
        <dbReference type="Google" id="ProtNLM"/>
    </source>
</evidence>
<evidence type="ECO:0000313" key="3">
    <source>
        <dbReference type="Proteomes" id="UP000037288"/>
    </source>
</evidence>
<dbReference type="Proteomes" id="UP000037288">
    <property type="component" value="Unassembled WGS sequence"/>
</dbReference>
<dbReference type="PANTHER" id="PTHR43546:SF3">
    <property type="entry name" value="UPF0173 METAL-DEPENDENT HYDROLASE MJ1163"/>
    <property type="match status" value="1"/>
</dbReference>
<dbReference type="AlphaFoldDB" id="A0A0K9XKK9"/>
<dbReference type="PROSITE" id="PS51318">
    <property type="entry name" value="TAT"/>
    <property type="match status" value="1"/>
</dbReference>
<accession>A0A0K9XKK9</accession>
<keyword evidence="3" id="KW-1185">Reference proteome</keyword>
<dbReference type="EMBL" id="LFXA01000003">
    <property type="protein sequence ID" value="KNB53177.1"/>
    <property type="molecule type" value="Genomic_DNA"/>
</dbReference>
<feature type="chain" id="PRO_5005532575" description="Beta-lactamase" evidence="1">
    <location>
        <begin position="30"/>
        <end position="341"/>
    </location>
</feature>
<organism evidence="2 3">
    <name type="scientific">Streptomyces caatingaensis</name>
    <dbReference type="NCBI Taxonomy" id="1678637"/>
    <lineage>
        <taxon>Bacteria</taxon>
        <taxon>Bacillati</taxon>
        <taxon>Actinomycetota</taxon>
        <taxon>Actinomycetes</taxon>
        <taxon>Kitasatosporales</taxon>
        <taxon>Streptomycetaceae</taxon>
        <taxon>Streptomyces</taxon>
    </lineage>
</organism>
<comment type="caution">
    <text evidence="2">The sequence shown here is derived from an EMBL/GenBank/DDBJ whole genome shotgun (WGS) entry which is preliminary data.</text>
</comment>
<dbReference type="STRING" id="1678637.AC230_06880"/>
<dbReference type="OrthoDB" id="9789133at2"/>
<dbReference type="PATRIC" id="fig|1678637.3.peg.1497"/>
<feature type="signal peptide" evidence="1">
    <location>
        <begin position="1"/>
        <end position="29"/>
    </location>
</feature>
<name>A0A0K9XKK9_9ACTN</name>
<evidence type="ECO:0000313" key="2">
    <source>
        <dbReference type="EMBL" id="KNB53177.1"/>
    </source>
</evidence>
<dbReference type="SUPFAM" id="SSF56281">
    <property type="entry name" value="Metallo-hydrolase/oxidoreductase"/>
    <property type="match status" value="1"/>
</dbReference>
<dbReference type="PANTHER" id="PTHR43546">
    <property type="entry name" value="UPF0173 METAL-DEPENDENT HYDROLASE MJ1163-RELATED"/>
    <property type="match status" value="1"/>
</dbReference>
<dbReference type="InterPro" id="IPR050114">
    <property type="entry name" value="UPF0173_UPF0282_UlaG_hydrolase"/>
</dbReference>
<evidence type="ECO:0000256" key="1">
    <source>
        <dbReference type="SAM" id="SignalP"/>
    </source>
</evidence>
<dbReference type="InterPro" id="IPR006311">
    <property type="entry name" value="TAT_signal"/>
</dbReference>
<reference evidence="3" key="1">
    <citation type="submission" date="2015-07" db="EMBL/GenBank/DDBJ databases">
        <title>Draft genome sequence of Streptomyces sp. CMAA 1322, a bacterium isolated from Caatinga biome, from dry forest semiarid of Brazil.</title>
        <authorList>
            <person name="Santos S.N."/>
            <person name="Gacesa R."/>
            <person name="Taketani R.G."/>
            <person name="Long P.F."/>
            <person name="Melo I.S."/>
        </authorList>
    </citation>
    <scope>NUCLEOTIDE SEQUENCE [LARGE SCALE GENOMIC DNA]</scope>
    <source>
        <strain evidence="3">CMAA 1322</strain>
    </source>
</reference>
<dbReference type="Gene3D" id="3.60.15.10">
    <property type="entry name" value="Ribonuclease Z/Hydroxyacylglutathione hydrolase-like"/>
    <property type="match status" value="1"/>
</dbReference>
<dbReference type="InterPro" id="IPR036866">
    <property type="entry name" value="RibonucZ/Hydroxyglut_hydro"/>
</dbReference>
<gene>
    <name evidence="2" type="ORF">AC230_06880</name>
</gene>
<sequence length="341" mass="36595">MGRRRLLRGAVAGAALGVGLGAAGTPAQAQERAADRRRRRSAHGAQLRWLGVAGWELSFSGHSILVDPYLSRQEYTGPGGSTIDPDTLLAPDTGTVETVARDHLTGAPDLVLVTHGHWDHLLDVPQLLDRPAWRDATIRTLCGETPLHLLRALGVGRRRLDRCITVTGGEYLRFPEGPTSRPPAWTVQVFRSLHSRLPGYGFVAPGHLVTTPERPRTIKDLVEGGSLAYQVTVGADGLRVMFLSGTADFAEREVAGERPDVLVLGCSGNAGVHRHAERVMAALGNPPLVVPSHHDTMLGKLTSADIGSTVDTAAVRRLREIVEPLGGTVLEPRHLVPLTLP</sequence>
<protein>
    <recommendedName>
        <fullName evidence="4">Beta-lactamase</fullName>
    </recommendedName>
</protein>